<keyword evidence="2" id="KW-1185">Reference proteome</keyword>
<evidence type="ECO:0000313" key="1">
    <source>
        <dbReference type="EMBL" id="TDH02896.1"/>
    </source>
</evidence>
<comment type="caution">
    <text evidence="1">The sequence shown here is derived from an EMBL/GenBank/DDBJ whole genome shotgun (WGS) entry which is preliminary data.</text>
</comment>
<dbReference type="Proteomes" id="UP000295070">
    <property type="component" value="Chromosome 15"/>
</dbReference>
<evidence type="ECO:0000313" key="2">
    <source>
        <dbReference type="Proteomes" id="UP000295070"/>
    </source>
</evidence>
<name>A0A484CHM1_PERFV</name>
<protein>
    <submittedName>
        <fullName evidence="1">Uncharacterized protein</fullName>
    </submittedName>
</protein>
<organism evidence="1 2">
    <name type="scientific">Perca flavescens</name>
    <name type="common">American yellow perch</name>
    <name type="synonym">Morone flavescens</name>
    <dbReference type="NCBI Taxonomy" id="8167"/>
    <lineage>
        <taxon>Eukaryota</taxon>
        <taxon>Metazoa</taxon>
        <taxon>Chordata</taxon>
        <taxon>Craniata</taxon>
        <taxon>Vertebrata</taxon>
        <taxon>Euteleostomi</taxon>
        <taxon>Actinopterygii</taxon>
        <taxon>Neopterygii</taxon>
        <taxon>Teleostei</taxon>
        <taxon>Neoteleostei</taxon>
        <taxon>Acanthomorphata</taxon>
        <taxon>Eupercaria</taxon>
        <taxon>Perciformes</taxon>
        <taxon>Percoidei</taxon>
        <taxon>Percidae</taxon>
        <taxon>Percinae</taxon>
        <taxon>Perca</taxon>
    </lineage>
</organism>
<sequence length="99" mass="11116">MVKRGGGCGIDHHPFTKTVHAQSSCICGVKSRAGDPVWSLSNLLLDSRWVHRPVSPSAARRAPSLRRLRAARRDPHRITQIRSLDAERTKTNGLHMKMR</sequence>
<gene>
    <name evidence="1" type="ORF">EPR50_G00157200</name>
</gene>
<accession>A0A484CHM1</accession>
<dbReference type="AlphaFoldDB" id="A0A484CHM1"/>
<proteinExistence type="predicted"/>
<reference evidence="1 2" key="1">
    <citation type="submission" date="2019-01" db="EMBL/GenBank/DDBJ databases">
        <title>A chromosome-scale genome assembly of the yellow perch, Perca flavescens.</title>
        <authorList>
            <person name="Feron R."/>
            <person name="Morvezen R."/>
            <person name="Bestin A."/>
            <person name="Haffray P."/>
            <person name="Klopp C."/>
            <person name="Zahm M."/>
            <person name="Cabau C."/>
            <person name="Roques C."/>
            <person name="Donnadieu C."/>
            <person name="Bouchez O."/>
            <person name="Christie M."/>
            <person name="Larson W."/>
            <person name="Guiguen Y."/>
        </authorList>
    </citation>
    <scope>NUCLEOTIDE SEQUENCE [LARGE SCALE GENOMIC DNA]</scope>
    <source>
        <strain evidence="1">YP-PL-M2</strain>
        <tissue evidence="1">Blood</tissue>
    </source>
</reference>
<dbReference type="EMBL" id="SCKG01000015">
    <property type="protein sequence ID" value="TDH02896.1"/>
    <property type="molecule type" value="Genomic_DNA"/>
</dbReference>